<organism evidence="1">
    <name type="scientific">Sphingobacterium sp. (strain 21)</name>
    <dbReference type="NCBI Taxonomy" id="743722"/>
    <lineage>
        <taxon>Bacteria</taxon>
        <taxon>Pseudomonadati</taxon>
        <taxon>Bacteroidota</taxon>
        <taxon>Sphingobacteriia</taxon>
        <taxon>Sphingobacteriales</taxon>
        <taxon>Sphingobacteriaceae</taxon>
        <taxon>Sphingobacterium</taxon>
    </lineage>
</organism>
<accession>F4C5B5</accession>
<dbReference type="KEGG" id="shg:Sph21_1653"/>
<reference evidence="1" key="1">
    <citation type="submission" date="2011-03" db="EMBL/GenBank/DDBJ databases">
        <title>Complete sequence of Sphingobacterium sp. 21.</title>
        <authorList>
            <consortium name="US DOE Joint Genome Institute"/>
            <person name="Lucas S."/>
            <person name="Copeland A."/>
            <person name="Lapidus A."/>
            <person name="Cheng J.-F."/>
            <person name="Goodwin L."/>
            <person name="Pitluck S."/>
            <person name="Davenport K."/>
            <person name="Detter J.C."/>
            <person name="Han C."/>
            <person name="Tapia R."/>
            <person name="Land M."/>
            <person name="Hauser L."/>
            <person name="Kyrpides N."/>
            <person name="Ivanova N."/>
            <person name="Ovchinnikova G."/>
            <person name="Pagani I."/>
            <person name="Siebers A.K."/>
            <person name="Allgaier M."/>
            <person name="Thelen M.P."/>
            <person name="Hugenholtz P."/>
            <person name="Woyke T."/>
        </authorList>
    </citation>
    <scope>NUCLEOTIDE SEQUENCE</scope>
    <source>
        <strain evidence="1">21</strain>
    </source>
</reference>
<evidence type="ECO:0000313" key="1">
    <source>
        <dbReference type="EMBL" id="ADZ78215.1"/>
    </source>
</evidence>
<name>F4C5B5_SPHS2</name>
<proteinExistence type="predicted"/>
<gene>
    <name evidence="1" type="ordered locus">Sph21_1653</name>
</gene>
<sequence>MLNLLPIIPLLNTKMFSIFTALNDVMNSFKELLPSQ</sequence>
<dbReference type="EMBL" id="CP002584">
    <property type="protein sequence ID" value="ADZ78215.1"/>
    <property type="molecule type" value="Genomic_DNA"/>
</dbReference>
<protein>
    <submittedName>
        <fullName evidence="1">Uncharacterized protein</fullName>
    </submittedName>
</protein>
<dbReference type="HOGENOM" id="CLU_3358550_0_0_10"/>
<dbReference type="AlphaFoldDB" id="F4C5B5"/>